<dbReference type="EMBL" id="KZ293688">
    <property type="protein sequence ID" value="PBK85802.1"/>
    <property type="molecule type" value="Genomic_DNA"/>
</dbReference>
<gene>
    <name evidence="1" type="ORF">ARMGADRAFT_899713</name>
</gene>
<sequence length="82" mass="9487">MPGLNEKAAPRFESSSDPEELEHFFSRLEDLFAKCAVTDEEDKKKAALSYTDIKTERQWKALPKYAAGGKYEEFKLEVMECY</sequence>
<accession>A0A2H3D311</accession>
<reference evidence="2" key="1">
    <citation type="journal article" date="2017" name="Nat. Ecol. Evol.">
        <title>Genome expansion and lineage-specific genetic innovations in the forest pathogenic fungi Armillaria.</title>
        <authorList>
            <person name="Sipos G."/>
            <person name="Prasanna A.N."/>
            <person name="Walter M.C."/>
            <person name="O'Connor E."/>
            <person name="Balint B."/>
            <person name="Krizsan K."/>
            <person name="Kiss B."/>
            <person name="Hess J."/>
            <person name="Varga T."/>
            <person name="Slot J."/>
            <person name="Riley R."/>
            <person name="Boka B."/>
            <person name="Rigling D."/>
            <person name="Barry K."/>
            <person name="Lee J."/>
            <person name="Mihaltcheva S."/>
            <person name="LaButti K."/>
            <person name="Lipzen A."/>
            <person name="Waldron R."/>
            <person name="Moloney N.M."/>
            <person name="Sperisen C."/>
            <person name="Kredics L."/>
            <person name="Vagvoelgyi C."/>
            <person name="Patrignani A."/>
            <person name="Fitzpatrick D."/>
            <person name="Nagy I."/>
            <person name="Doyle S."/>
            <person name="Anderson J.B."/>
            <person name="Grigoriev I.V."/>
            <person name="Gueldener U."/>
            <person name="Muensterkoetter M."/>
            <person name="Nagy L.G."/>
        </authorList>
    </citation>
    <scope>NUCLEOTIDE SEQUENCE [LARGE SCALE GENOMIC DNA]</scope>
    <source>
        <strain evidence="2">Ar21-2</strain>
    </source>
</reference>
<proteinExistence type="predicted"/>
<dbReference type="Proteomes" id="UP000217790">
    <property type="component" value="Unassembled WGS sequence"/>
</dbReference>
<dbReference type="STRING" id="47427.A0A2H3D311"/>
<name>A0A2H3D311_ARMGA</name>
<organism evidence="1 2">
    <name type="scientific">Armillaria gallica</name>
    <name type="common">Bulbous honey fungus</name>
    <name type="synonym">Armillaria bulbosa</name>
    <dbReference type="NCBI Taxonomy" id="47427"/>
    <lineage>
        <taxon>Eukaryota</taxon>
        <taxon>Fungi</taxon>
        <taxon>Dikarya</taxon>
        <taxon>Basidiomycota</taxon>
        <taxon>Agaricomycotina</taxon>
        <taxon>Agaricomycetes</taxon>
        <taxon>Agaricomycetidae</taxon>
        <taxon>Agaricales</taxon>
        <taxon>Marasmiineae</taxon>
        <taxon>Physalacriaceae</taxon>
        <taxon>Armillaria</taxon>
    </lineage>
</organism>
<dbReference type="OrthoDB" id="2962718at2759"/>
<protein>
    <submittedName>
        <fullName evidence="1">Uncharacterized protein</fullName>
    </submittedName>
</protein>
<evidence type="ECO:0000313" key="2">
    <source>
        <dbReference type="Proteomes" id="UP000217790"/>
    </source>
</evidence>
<keyword evidence="2" id="KW-1185">Reference proteome</keyword>
<feature type="non-terminal residue" evidence="1">
    <location>
        <position position="82"/>
    </location>
</feature>
<evidence type="ECO:0000313" key="1">
    <source>
        <dbReference type="EMBL" id="PBK85802.1"/>
    </source>
</evidence>
<dbReference type="AlphaFoldDB" id="A0A2H3D311"/>
<dbReference type="InParanoid" id="A0A2H3D311"/>